<evidence type="ECO:0000259" key="1">
    <source>
        <dbReference type="PROSITE" id="PS50280"/>
    </source>
</evidence>
<dbReference type="Pfam" id="PF00856">
    <property type="entry name" value="SET"/>
    <property type="match status" value="1"/>
</dbReference>
<feature type="domain" description="SET" evidence="1">
    <location>
        <begin position="355"/>
        <end position="543"/>
    </location>
</feature>
<gene>
    <name evidence="2" type="ORF">B0J15DRAFT_558144</name>
</gene>
<organism evidence="2 3">
    <name type="scientific">Fusarium solani</name>
    <name type="common">Filamentous fungus</name>
    <dbReference type="NCBI Taxonomy" id="169388"/>
    <lineage>
        <taxon>Eukaryota</taxon>
        <taxon>Fungi</taxon>
        <taxon>Dikarya</taxon>
        <taxon>Ascomycota</taxon>
        <taxon>Pezizomycotina</taxon>
        <taxon>Sordariomycetes</taxon>
        <taxon>Hypocreomycetidae</taxon>
        <taxon>Hypocreales</taxon>
        <taxon>Nectriaceae</taxon>
        <taxon>Fusarium</taxon>
        <taxon>Fusarium solani species complex</taxon>
    </lineage>
</organism>
<dbReference type="InterPro" id="IPR053209">
    <property type="entry name" value="Gramillin-biosynth_MTr"/>
</dbReference>
<dbReference type="PANTHER" id="PTHR47643:SF2">
    <property type="entry name" value="TPR DOMAIN PROTEIN (AFU_ORTHOLOGUE AFUA_5G12710)"/>
    <property type="match status" value="1"/>
</dbReference>
<dbReference type="Gene3D" id="1.25.40.10">
    <property type="entry name" value="Tetratricopeptide repeat domain"/>
    <property type="match status" value="1"/>
</dbReference>
<evidence type="ECO:0000313" key="2">
    <source>
        <dbReference type="EMBL" id="KAH7276069.1"/>
    </source>
</evidence>
<comment type="caution">
    <text evidence="2">The sequence shown here is derived from an EMBL/GenBank/DDBJ whole genome shotgun (WGS) entry which is preliminary data.</text>
</comment>
<reference evidence="2" key="1">
    <citation type="journal article" date="2021" name="Nat. Commun.">
        <title>Genetic determinants of endophytism in the Arabidopsis root mycobiome.</title>
        <authorList>
            <person name="Mesny F."/>
            <person name="Miyauchi S."/>
            <person name="Thiergart T."/>
            <person name="Pickel B."/>
            <person name="Atanasova L."/>
            <person name="Karlsson M."/>
            <person name="Huettel B."/>
            <person name="Barry K.W."/>
            <person name="Haridas S."/>
            <person name="Chen C."/>
            <person name="Bauer D."/>
            <person name="Andreopoulos W."/>
            <person name="Pangilinan J."/>
            <person name="LaButti K."/>
            <person name="Riley R."/>
            <person name="Lipzen A."/>
            <person name="Clum A."/>
            <person name="Drula E."/>
            <person name="Henrissat B."/>
            <person name="Kohler A."/>
            <person name="Grigoriev I.V."/>
            <person name="Martin F.M."/>
            <person name="Hacquard S."/>
        </authorList>
    </citation>
    <scope>NUCLEOTIDE SEQUENCE</scope>
    <source>
        <strain evidence="2">FSSC 5 MPI-SDFR-AT-0091</strain>
    </source>
</reference>
<accession>A0A9P9REP6</accession>
<protein>
    <recommendedName>
        <fullName evidence="1">SET domain-containing protein</fullName>
    </recommendedName>
</protein>
<name>A0A9P9REP6_FUSSL</name>
<dbReference type="OrthoDB" id="438641at2759"/>
<evidence type="ECO:0000313" key="3">
    <source>
        <dbReference type="Proteomes" id="UP000736672"/>
    </source>
</evidence>
<dbReference type="InterPro" id="IPR001214">
    <property type="entry name" value="SET_dom"/>
</dbReference>
<dbReference type="SUPFAM" id="SSF48452">
    <property type="entry name" value="TPR-like"/>
    <property type="match status" value="1"/>
</dbReference>
<dbReference type="InterPro" id="IPR046341">
    <property type="entry name" value="SET_dom_sf"/>
</dbReference>
<proteinExistence type="predicted"/>
<sequence>MDTKDVSESAVFISFMNKVQDAAAKAIQRKGEMVTDHPSQQQAIADYTKQILASLTRSKKDETKTLITTTQIPPAYPPCIVSAQDLEPIKITEMRLETHHRGKKITMRVLTQPDRLLGVVALAEDEHGTAVLLQLYQQPDEALVPQTEILAPGMICIVKEPYYKQTTKGRYSVRVDHLGDIIWLNEGDERIPSRWKNSGATLNSDSTGIRTQGNHAVQNQNWAVAQRLYSTAIRLAKTHEEEQLASLNRSLTNLKLGRPEKALSDATQGHDPAAPTEKSLFREARALYDLRDFDQCMAKLQLLAESYPDNKAVRSEMKRVKARLNEQQKGEYNFGQMYKQARMDPPLIDCADFSVPVEVRTSPGRGQGLFTTKAVSAGDLLLCEKAFAYSHVNEDDDSTNLLMNLETQRMIVGGQAILLSQIVQKLFHNPETSRGFLDLHHGNYQPVTVTECDGAPVVDSFLVERIMTLNSFASPRTSRASFKMSISQSGEERTFGTCGIWLLASKLNHSCVDNCRRSFIGDMQIIRATKDLPANTELLFVYRSPEPLESYQDVQKGLSSWGFTCACELCLERKATCGTVLQKRQAIGQDLKRLLGNTKFSQVTKARQLLNKLEQTYVGKEPDAPQLELSQHRIGLGCHLVEMNQPKAAIEMIVQGLEALGCIIIACPPGKESTRPKLEVKRWGITTCHLPWAFLQLYQAYERLAPELCQVARGYLEVSYCIAVGEKETCRDTVPGFF</sequence>
<dbReference type="PROSITE" id="PS50280">
    <property type="entry name" value="SET"/>
    <property type="match status" value="1"/>
</dbReference>
<dbReference type="Proteomes" id="UP000736672">
    <property type="component" value="Unassembled WGS sequence"/>
</dbReference>
<dbReference type="EMBL" id="JAGTJS010000001">
    <property type="protein sequence ID" value="KAH7276069.1"/>
    <property type="molecule type" value="Genomic_DNA"/>
</dbReference>
<dbReference type="SUPFAM" id="SSF82199">
    <property type="entry name" value="SET domain"/>
    <property type="match status" value="1"/>
</dbReference>
<keyword evidence="3" id="KW-1185">Reference proteome</keyword>
<dbReference type="Gene3D" id="2.170.270.10">
    <property type="entry name" value="SET domain"/>
    <property type="match status" value="1"/>
</dbReference>
<dbReference type="AlphaFoldDB" id="A0A9P9REP6"/>
<dbReference type="PANTHER" id="PTHR47643">
    <property type="entry name" value="TPR DOMAIN PROTEIN (AFU_ORTHOLOGUE AFUA_5G12710)"/>
    <property type="match status" value="1"/>
</dbReference>
<dbReference type="InterPro" id="IPR011990">
    <property type="entry name" value="TPR-like_helical_dom_sf"/>
</dbReference>